<feature type="compositionally biased region" description="Basic and acidic residues" evidence="2">
    <location>
        <begin position="1074"/>
        <end position="1093"/>
    </location>
</feature>
<feature type="compositionally biased region" description="Low complexity" evidence="2">
    <location>
        <begin position="1694"/>
        <end position="1703"/>
    </location>
</feature>
<feature type="compositionally biased region" description="Low complexity" evidence="2">
    <location>
        <begin position="242"/>
        <end position="254"/>
    </location>
</feature>
<feature type="compositionally biased region" description="Low complexity" evidence="2">
    <location>
        <begin position="946"/>
        <end position="1012"/>
    </location>
</feature>
<feature type="compositionally biased region" description="Low complexity" evidence="2">
    <location>
        <begin position="540"/>
        <end position="555"/>
    </location>
</feature>
<name>A0A409Y427_9AGAR</name>
<feature type="compositionally biased region" description="Basic and acidic residues" evidence="2">
    <location>
        <begin position="1195"/>
        <end position="1228"/>
    </location>
</feature>
<feature type="compositionally biased region" description="Low complexity" evidence="2">
    <location>
        <begin position="1237"/>
        <end position="1263"/>
    </location>
</feature>
<feature type="region of interest" description="Disordered" evidence="2">
    <location>
        <begin position="1428"/>
        <end position="1613"/>
    </location>
</feature>
<feature type="compositionally biased region" description="Basic and acidic residues" evidence="2">
    <location>
        <begin position="1156"/>
        <end position="1179"/>
    </location>
</feature>
<dbReference type="InParanoid" id="A0A409Y427"/>
<feature type="compositionally biased region" description="Polar residues" evidence="2">
    <location>
        <begin position="1"/>
        <end position="18"/>
    </location>
</feature>
<feature type="compositionally biased region" description="Low complexity" evidence="2">
    <location>
        <begin position="862"/>
        <end position="899"/>
    </location>
</feature>
<comment type="caution">
    <text evidence="3">The sequence shown here is derived from an EMBL/GenBank/DDBJ whole genome shotgun (WGS) entry which is preliminary data.</text>
</comment>
<evidence type="ECO:0000313" key="3">
    <source>
        <dbReference type="EMBL" id="PPQ97743.1"/>
    </source>
</evidence>
<feature type="region of interest" description="Disordered" evidence="2">
    <location>
        <begin position="540"/>
        <end position="559"/>
    </location>
</feature>
<feature type="compositionally biased region" description="Low complexity" evidence="2">
    <location>
        <begin position="724"/>
        <end position="774"/>
    </location>
</feature>
<proteinExistence type="predicted"/>
<feature type="compositionally biased region" description="Basic and acidic residues" evidence="2">
    <location>
        <begin position="255"/>
        <end position="268"/>
    </location>
</feature>
<dbReference type="Proteomes" id="UP000284706">
    <property type="component" value="Unassembled WGS sequence"/>
</dbReference>
<feature type="compositionally biased region" description="Low complexity" evidence="2">
    <location>
        <begin position="1671"/>
        <end position="1687"/>
    </location>
</feature>
<feature type="region of interest" description="Disordered" evidence="2">
    <location>
        <begin position="1671"/>
        <end position="1721"/>
    </location>
</feature>
<feature type="compositionally biased region" description="Pro residues" evidence="2">
    <location>
        <begin position="1502"/>
        <end position="1511"/>
    </location>
</feature>
<feature type="region of interest" description="Disordered" evidence="2">
    <location>
        <begin position="862"/>
        <end position="1364"/>
    </location>
</feature>
<feature type="compositionally biased region" description="Gly residues" evidence="2">
    <location>
        <begin position="585"/>
        <end position="596"/>
    </location>
</feature>
<evidence type="ECO:0000256" key="2">
    <source>
        <dbReference type="SAM" id="MobiDB-lite"/>
    </source>
</evidence>
<evidence type="ECO:0000256" key="1">
    <source>
        <dbReference type="SAM" id="Coils"/>
    </source>
</evidence>
<feature type="region of interest" description="Disordered" evidence="2">
    <location>
        <begin position="419"/>
        <end position="445"/>
    </location>
</feature>
<feature type="compositionally biased region" description="Low complexity" evidence="2">
    <location>
        <begin position="1131"/>
        <end position="1143"/>
    </location>
</feature>
<dbReference type="EMBL" id="NHYE01001205">
    <property type="protein sequence ID" value="PPQ97743.1"/>
    <property type="molecule type" value="Genomic_DNA"/>
</dbReference>
<dbReference type="STRING" id="231916.A0A409Y427"/>
<feature type="compositionally biased region" description="Basic and acidic residues" evidence="2">
    <location>
        <begin position="1028"/>
        <end position="1039"/>
    </location>
</feature>
<feature type="compositionally biased region" description="Acidic residues" evidence="2">
    <location>
        <begin position="1452"/>
        <end position="1476"/>
    </location>
</feature>
<feature type="coiled-coil region" evidence="1">
    <location>
        <begin position="145"/>
        <end position="224"/>
    </location>
</feature>
<feature type="compositionally biased region" description="Low complexity" evidence="2">
    <location>
        <begin position="1102"/>
        <end position="1114"/>
    </location>
</feature>
<gene>
    <name evidence="3" type="ORF">CVT26_001775</name>
</gene>
<feature type="region of interest" description="Disordered" evidence="2">
    <location>
        <begin position="569"/>
        <end position="849"/>
    </location>
</feature>
<feature type="compositionally biased region" description="Acidic residues" evidence="2">
    <location>
        <begin position="1556"/>
        <end position="1576"/>
    </location>
</feature>
<feature type="compositionally biased region" description="Low complexity" evidence="2">
    <location>
        <begin position="640"/>
        <end position="669"/>
    </location>
</feature>
<reference evidence="3 4" key="1">
    <citation type="journal article" date="2018" name="Evol. Lett.">
        <title>Horizontal gene cluster transfer increased hallucinogenic mushroom diversity.</title>
        <authorList>
            <person name="Reynolds H.T."/>
            <person name="Vijayakumar V."/>
            <person name="Gluck-Thaler E."/>
            <person name="Korotkin H.B."/>
            <person name="Matheny P.B."/>
            <person name="Slot J.C."/>
        </authorList>
    </citation>
    <scope>NUCLEOTIDE SEQUENCE [LARGE SCALE GENOMIC DNA]</scope>
    <source>
        <strain evidence="3 4">SRW20</strain>
    </source>
</reference>
<feature type="compositionally biased region" description="Low complexity" evidence="2">
    <location>
        <begin position="347"/>
        <end position="367"/>
    </location>
</feature>
<feature type="compositionally biased region" description="Polar residues" evidence="2">
    <location>
        <begin position="517"/>
        <end position="530"/>
    </location>
</feature>
<accession>A0A409Y427</accession>
<sequence length="1890" mass="198220">MSSGDIGTGIDTQYSGSASGAPVTGVQLQGNPPLPLPLALSDIMHHMSPSPAPTTGDYVMGVAGAAGDISVPSTLNSNFVDGEPQSQEIDVDGIRRRLEELGLFSQNGDVQTNVTPRERELVEMVIRLTASPIDPAQLERQAETIASLTAQRDFVIREVEEERERWRSEKEGWDRTAEALLTFRQKQNKSEDVERMKASYEAENKALREKLQESQRRLSTLEAELVRLKPMLLMQPFPPSSLPSSSVPPATSSSSKDKGKQREIDPRHTSSLSTIPEGRDPQHHQQQQAQGGQGKTQYYFHNYQSAQTQQGGSRMMLTTPPGPPPASGSAPTQHQRGRSRDLTVPPSSSASTSTAAQGQAQGVPGQVSGQGGTRPRIPPTTSPLTSDAYAEHILLAAKRIGRRRAAMVAGLAQSVTVVSGEPGREGQGNVSQHQHQQQHRHEQLERDNRVRVVQAHGHSQRDEREVNGSYYRTNLDGSVVQMQLQSPQSQAQRTHAQILPKTPKRNPVSAAGIHYSNLGSATPSNAHSTNTSTLDFSSTAATAATTPSRDTSSSTMQMQLDSPLVYVNVTPGTGKAKGRPKAQKGGAGSSSAGGSGSSSAQQAQGQLQGPPPPPWASSGVGASSNTGTAGVMGTPGQLRSALGVRAAAAASASAGPSNTSSGASPAPAGGTHGGMSTPVPDRERKTGTAITSNPPTPLASLLDAAMMMDSEEGQQREREGRTGAGARPGSRAGALNAAGSSNANAGSSTSTTAKPSTAAEARASAAQSNNSSGNLPPRARGKANGRGGRVMLEDPDGGVQPAAKRRRLSATVRVNEDAANSNNTRAGGDSSRNAEGRNREAGSSNSNLNRVKSALDVLADQAAAATTAEARSVPPSGSASALQGQSAGQAGRRGAAQVEGRGKEPEQEQEETVSVPTRGRGRPKDSSKTKDKAKAKETTKAKEESASISVRTSSRSGRATRVSAASNSISTSNTRSRGGDAASPSTASGSTSATSPTTANTPTTTVTATSASGRPLRRAASRKQLQPPEKEKDKERPAREAAAAAESSAPVTRGRGRPRGRPRGSGRGGSTRADAARAKAKEEEGDAEDKVDAGRAAAAEGRSQSQQPAQPQARVIAPAPGYTIPNSNVEASVSSRSPARSPLPGAPSTPPMQSKAPHERVSERQEVPDAEQERLREQMPVDTEVDVGAIEQEMEETRKREEREEERRVEEQRQRKEEEEREEKEKEGQMVVDEPEQAQAALQVEPQPQQQEQPQQQPTQSALEDTEMADGEAVSHSHPEPVYAPVIENSGGDSGGKELEGGDKEEESTSDFAIGVPEQLAPSLQEDEQPELVIPAPVPSSSSTQETNSVPPEEPETTYIDAESHQFDSSALNGGHLQTVEGPLVVFEGSGEVVQGVPAPVNLVPSLPPPMDVSMLLKDVGGAVDAPPLPSSDTALSDVGVSIVPPPGAMITDEEDDGLLDADAEGEQDDETEEVDTSTPGRDQDQDEQDQDQEGSGSRSKSPPPDPPPPHGGGGHGPGGGAGGGWGSGGSGGGQGGGYGGGGSYDSSEHDHDPDADADGDADPDAEGEMEYEEAEGAAQLNDEPTLLTSLPPKAMRSSDSAATEEVPRLHSKTWLSSLQLLQAPPTSGREARHLDVKTGTRTSCVAQGSARQAFLNERFSSPSSLELTASAWASPPSSHPVASGASIKDRHSQSTIHPSSSSAATLQGPLSPDSPKRPTLEASRLLSQSTKLDMSAQSGNGSFSLSPASMASSSTFDSVPLLNGLTGPGCDYLSKRSLQGVPSHDRHALEKNLKEYPLSLPDSGLVEHGSKRRRTKRGFQKNMSLLPTLENLSVSDKWSNDAGNLGLCLKEELAFPSLSGLDIIWPPKVKQAAYSWFDFICFMVREAAR</sequence>
<feature type="compositionally biased region" description="Polar residues" evidence="2">
    <location>
        <begin position="1339"/>
        <end position="1350"/>
    </location>
</feature>
<feature type="compositionally biased region" description="Polar residues" evidence="2">
    <location>
        <begin position="302"/>
        <end position="312"/>
    </location>
</feature>
<feature type="compositionally biased region" description="Polar residues" evidence="2">
    <location>
        <begin position="818"/>
        <end position="831"/>
    </location>
</feature>
<dbReference type="OrthoDB" id="2143914at2759"/>
<evidence type="ECO:0000313" key="4">
    <source>
        <dbReference type="Proteomes" id="UP000284706"/>
    </source>
</evidence>
<keyword evidence="1" id="KW-0175">Coiled coil</keyword>
<feature type="compositionally biased region" description="Basic and acidic residues" evidence="2">
    <location>
        <begin position="922"/>
        <end position="945"/>
    </location>
</feature>
<feature type="region of interest" description="Disordered" evidence="2">
    <location>
        <begin position="1"/>
        <end position="29"/>
    </location>
</feature>
<feature type="region of interest" description="Disordered" evidence="2">
    <location>
        <begin position="495"/>
        <end position="533"/>
    </location>
</feature>
<feature type="compositionally biased region" description="Basic residues" evidence="2">
    <location>
        <begin position="1054"/>
        <end position="1064"/>
    </location>
</feature>
<feature type="compositionally biased region" description="Gly residues" evidence="2">
    <location>
        <begin position="1512"/>
        <end position="1544"/>
    </location>
</feature>
<protein>
    <submittedName>
        <fullName evidence="3">Uncharacterized protein</fullName>
    </submittedName>
</protein>
<organism evidence="3 4">
    <name type="scientific">Gymnopilus dilepis</name>
    <dbReference type="NCBI Taxonomy" id="231916"/>
    <lineage>
        <taxon>Eukaryota</taxon>
        <taxon>Fungi</taxon>
        <taxon>Dikarya</taxon>
        <taxon>Basidiomycota</taxon>
        <taxon>Agaricomycotina</taxon>
        <taxon>Agaricomycetes</taxon>
        <taxon>Agaricomycetidae</taxon>
        <taxon>Agaricales</taxon>
        <taxon>Agaricineae</taxon>
        <taxon>Hymenogastraceae</taxon>
        <taxon>Gymnopilus</taxon>
    </lineage>
</organism>
<feature type="region of interest" description="Disordered" evidence="2">
    <location>
        <begin position="236"/>
        <end position="385"/>
    </location>
</feature>
<keyword evidence="4" id="KW-1185">Reference proteome</keyword>
<feature type="compositionally biased region" description="Low complexity" evidence="2">
    <location>
        <begin position="1040"/>
        <end position="1053"/>
    </location>
</feature>
<feature type="compositionally biased region" description="Low complexity" evidence="2">
    <location>
        <begin position="597"/>
        <end position="608"/>
    </location>
</feature>